<feature type="domain" description="Death" evidence="2">
    <location>
        <begin position="435"/>
        <end position="506"/>
    </location>
</feature>
<evidence type="ECO:0000313" key="3">
    <source>
        <dbReference type="EMBL" id="CAD7249023.1"/>
    </source>
</evidence>
<dbReference type="CDD" id="cd01671">
    <property type="entry name" value="CARD"/>
    <property type="match status" value="1"/>
</dbReference>
<dbReference type="AlphaFoldDB" id="A0A7R9A619"/>
<evidence type="ECO:0000313" key="4">
    <source>
        <dbReference type="Proteomes" id="UP000677054"/>
    </source>
</evidence>
<dbReference type="Pfam" id="PF00531">
    <property type="entry name" value="Death"/>
    <property type="match status" value="1"/>
</dbReference>
<dbReference type="EMBL" id="CAJPEV010002106">
    <property type="protein sequence ID" value="CAG0895679.1"/>
    <property type="molecule type" value="Genomic_DNA"/>
</dbReference>
<keyword evidence="4" id="KW-1185">Reference proteome</keyword>
<dbReference type="InterPro" id="IPR000488">
    <property type="entry name" value="Death_dom"/>
</dbReference>
<dbReference type="InterPro" id="IPR011029">
    <property type="entry name" value="DEATH-like_dom_sf"/>
</dbReference>
<dbReference type="Gene3D" id="1.10.533.10">
    <property type="entry name" value="Death Domain, Fas"/>
    <property type="match status" value="3"/>
</dbReference>
<dbReference type="Proteomes" id="UP000677054">
    <property type="component" value="Unassembled WGS sequence"/>
</dbReference>
<evidence type="ECO:0000259" key="2">
    <source>
        <dbReference type="PROSITE" id="PS50017"/>
    </source>
</evidence>
<dbReference type="PROSITE" id="PS50017">
    <property type="entry name" value="DEATH_DOMAIN"/>
    <property type="match status" value="1"/>
</dbReference>
<reference evidence="3" key="1">
    <citation type="submission" date="2020-11" db="EMBL/GenBank/DDBJ databases">
        <authorList>
            <person name="Tran Van P."/>
        </authorList>
    </citation>
    <scope>NUCLEOTIDE SEQUENCE</scope>
</reference>
<organism evidence="3">
    <name type="scientific">Darwinula stevensoni</name>
    <dbReference type="NCBI Taxonomy" id="69355"/>
    <lineage>
        <taxon>Eukaryota</taxon>
        <taxon>Metazoa</taxon>
        <taxon>Ecdysozoa</taxon>
        <taxon>Arthropoda</taxon>
        <taxon>Crustacea</taxon>
        <taxon>Oligostraca</taxon>
        <taxon>Ostracoda</taxon>
        <taxon>Podocopa</taxon>
        <taxon>Podocopida</taxon>
        <taxon>Darwinulocopina</taxon>
        <taxon>Darwinuloidea</taxon>
        <taxon>Darwinulidae</taxon>
        <taxon>Darwinula</taxon>
    </lineage>
</organism>
<dbReference type="SUPFAM" id="SSF47986">
    <property type="entry name" value="DEATH domain"/>
    <property type="match status" value="2"/>
</dbReference>
<dbReference type="EMBL" id="LR901623">
    <property type="protein sequence ID" value="CAD7249023.1"/>
    <property type="molecule type" value="Genomic_DNA"/>
</dbReference>
<name>A0A7R9A619_9CRUS</name>
<dbReference type="CDD" id="cd01670">
    <property type="entry name" value="Death"/>
    <property type="match status" value="1"/>
</dbReference>
<keyword evidence="1" id="KW-0175">Coiled coil</keyword>
<protein>
    <recommendedName>
        <fullName evidence="2">Death domain-containing protein</fullName>
    </recommendedName>
</protein>
<evidence type="ECO:0000256" key="1">
    <source>
        <dbReference type="SAM" id="Coils"/>
    </source>
</evidence>
<proteinExistence type="predicted"/>
<dbReference type="GO" id="GO:0007165">
    <property type="term" value="P:signal transduction"/>
    <property type="evidence" value="ECO:0007669"/>
    <property type="project" value="InterPro"/>
</dbReference>
<feature type="coiled-coil region" evidence="1">
    <location>
        <begin position="77"/>
        <end position="104"/>
    </location>
</feature>
<gene>
    <name evidence="3" type="ORF">DSTB1V02_LOCUS8824</name>
</gene>
<accession>A0A7R9A619</accession>
<sequence>MFYSAFCIIKDMESSNSKILSQQRSMLRNVLCDGESLINMDDFLFKLGEEQLITIAEAKETKKKGSCAKKAQYLFSIVSLKTSKLKYEELLQRLLNQVKDVDARSSPPGSLEDVFKRNWDFLADDMDTEKVAYILLKSRILSSEDRKDIIAQGVQRDKTTLVILKLTSKMNFRIFNKFLGALVNVGQSHIAEKLWTQWGDMVGEHLDLGDAIISDEWEIRMERVHLLRSITCDGEELIDMDDFLFNLREEGLITTAESKEIKERQDCEGKVQYFLAIIAAKSSRITYEKLRNALVDWMKGVREGRIGTPTSLQGIILNNWDFLMERIELQVLTHLLRVGILTAKDRTDIITLRKERHQKTVLLVKLAARIDFSIFEKVLDALVDAQHVDIAENLRSQWMDIAREHPDLIDTIMSGMPSHNDIRMIARTIQLEEDDWEDLGRELGLDDDSLGEIRQMKLSPLESAYLMLSEWRTSTSHYRQPTFAALRAALLEKGMEKTAEEIVDLICRRFAMKSSGDTYLECFFRNLYI</sequence>